<evidence type="ECO:0000313" key="3">
    <source>
        <dbReference type="Proteomes" id="UP000663852"/>
    </source>
</evidence>
<evidence type="ECO:0000256" key="1">
    <source>
        <dbReference type="ARBA" id="ARBA00010090"/>
    </source>
</evidence>
<dbReference type="EMBL" id="CAJNOJ010000045">
    <property type="protein sequence ID" value="CAF0947080.1"/>
    <property type="molecule type" value="Genomic_DNA"/>
</dbReference>
<name>A0A814CNR8_ADIRI</name>
<comment type="similarity">
    <text evidence="1">Belongs to the apolipoprotein L family.</text>
</comment>
<accession>A0A814CNR8</accession>
<protein>
    <submittedName>
        <fullName evidence="2">Uncharacterized protein</fullName>
    </submittedName>
</protein>
<dbReference type="PANTHER" id="PTHR14096">
    <property type="entry name" value="APOLIPOPROTEIN L"/>
    <property type="match status" value="1"/>
</dbReference>
<dbReference type="GO" id="GO:0042157">
    <property type="term" value="P:lipoprotein metabolic process"/>
    <property type="evidence" value="ECO:0007669"/>
    <property type="project" value="InterPro"/>
</dbReference>
<dbReference type="InterPro" id="IPR008405">
    <property type="entry name" value="ApoL"/>
</dbReference>
<gene>
    <name evidence="2" type="ORF">EDS130_LOCUS12134</name>
</gene>
<sequence>MNDDGFLVVLDNFVDVTNQIIGTLKAELDWIHEHHARCNAAKTVGTSAVVAGGVFMAASLIVASFTGDASIVAASGCSLLVGTAGAAVNLTTGIADLITTQLENKEIESICATRNVVAAQLQIHFDELERVTNELRRLNVDETAAYALSLRNLVFKGNSIRTSDINITQLSKCTLLARESSSTLLCGGDAFWKSMRLQPETLIKVLDSFGFNVGKTEAMPVVRTSTALLSGIFAIIDVWSLINRITGNHPTADAVSKTIDQMSEELDQTIELRKLAMEIANDTNMKDALLSCPHCSRSSTCENADYIEGSVITCAYDGCKKKFNQIMCANCFGSIIWKNADYKEGAVVTCPYNNCRRKFYQIMCAHCFGSLTWKNADYKEGSVITCTYANCKRKFQQVMCPHCYGSLTWKNADYKQGQVVTCTYANCQKKFHQIMCPHCLGSLIWKNADYKQGQIVTCTYTNCQKKFQRAE</sequence>
<dbReference type="Proteomes" id="UP000663852">
    <property type="component" value="Unassembled WGS sequence"/>
</dbReference>
<proteinExistence type="inferred from homology"/>
<dbReference type="AlphaFoldDB" id="A0A814CNR8"/>
<dbReference type="PANTHER" id="PTHR14096:SF28">
    <property type="entry name" value="APOLIPOPROTEIN L, 1-RELATED"/>
    <property type="match status" value="1"/>
</dbReference>
<comment type="caution">
    <text evidence="2">The sequence shown here is derived from an EMBL/GenBank/DDBJ whole genome shotgun (WGS) entry which is preliminary data.</text>
</comment>
<dbReference type="GO" id="GO:0008289">
    <property type="term" value="F:lipid binding"/>
    <property type="evidence" value="ECO:0007669"/>
    <property type="project" value="InterPro"/>
</dbReference>
<evidence type="ECO:0000313" key="2">
    <source>
        <dbReference type="EMBL" id="CAF0947080.1"/>
    </source>
</evidence>
<dbReference type="GO" id="GO:0005576">
    <property type="term" value="C:extracellular region"/>
    <property type="evidence" value="ECO:0007669"/>
    <property type="project" value="InterPro"/>
</dbReference>
<dbReference type="GO" id="GO:0016020">
    <property type="term" value="C:membrane"/>
    <property type="evidence" value="ECO:0007669"/>
    <property type="project" value="TreeGrafter"/>
</dbReference>
<dbReference type="GO" id="GO:0006869">
    <property type="term" value="P:lipid transport"/>
    <property type="evidence" value="ECO:0007669"/>
    <property type="project" value="InterPro"/>
</dbReference>
<reference evidence="2" key="1">
    <citation type="submission" date="2021-02" db="EMBL/GenBank/DDBJ databases">
        <authorList>
            <person name="Nowell W R."/>
        </authorList>
    </citation>
    <scope>NUCLEOTIDE SEQUENCE</scope>
</reference>
<organism evidence="2 3">
    <name type="scientific">Adineta ricciae</name>
    <name type="common">Rotifer</name>
    <dbReference type="NCBI Taxonomy" id="249248"/>
    <lineage>
        <taxon>Eukaryota</taxon>
        <taxon>Metazoa</taxon>
        <taxon>Spiralia</taxon>
        <taxon>Gnathifera</taxon>
        <taxon>Rotifera</taxon>
        <taxon>Eurotatoria</taxon>
        <taxon>Bdelloidea</taxon>
        <taxon>Adinetida</taxon>
        <taxon>Adinetidae</taxon>
        <taxon>Adineta</taxon>
    </lineage>
</organism>
<dbReference type="OrthoDB" id="10041572at2759"/>